<evidence type="ECO:0000313" key="8">
    <source>
        <dbReference type="EMBL" id="QEH31890.1"/>
    </source>
</evidence>
<dbReference type="InterPro" id="IPR013039">
    <property type="entry name" value="DUF1588"/>
</dbReference>
<name>A0A5B9VVZ3_9BACT</name>
<keyword evidence="1" id="KW-0732">Signal</keyword>
<evidence type="ECO:0000259" key="6">
    <source>
        <dbReference type="Pfam" id="PF07635"/>
    </source>
</evidence>
<feature type="domain" description="DUF1588" evidence="4">
    <location>
        <begin position="611"/>
        <end position="708"/>
    </location>
</feature>
<evidence type="ECO:0000259" key="2">
    <source>
        <dbReference type="Pfam" id="PF07624"/>
    </source>
</evidence>
<dbReference type="AlphaFoldDB" id="A0A5B9VVZ3"/>
<dbReference type="OrthoDB" id="175242at2"/>
<dbReference type="Pfam" id="PF07631">
    <property type="entry name" value="PSD4"/>
    <property type="match status" value="1"/>
</dbReference>
<dbReference type="Pfam" id="PF07635">
    <property type="entry name" value="PSCyt1"/>
    <property type="match status" value="1"/>
</dbReference>
<feature type="domain" description="DUF1592" evidence="5">
    <location>
        <begin position="458"/>
        <end position="583"/>
    </location>
</feature>
<accession>A0A5B9VVZ3</accession>
<evidence type="ECO:0000259" key="4">
    <source>
        <dbReference type="Pfam" id="PF07627"/>
    </source>
</evidence>
<keyword evidence="9" id="KW-1185">Reference proteome</keyword>
<sequence length="801" mass="87551" precursor="true">MTRRGSRRLLAVPVLLAAGALAAPSPATARPDEPPADGRGEVGRFVGLFCVECHTREDQKPAGGLALDELDARDPARDAKDWEKVVRKLATRQMPPPSSIRPSERSFEKALAALVGALDREAEAHPRPGRADTFRRLNRTEYQNAVRDLLALEVDAAALLPPDESSRGFDNITVGDLSPTLLDRYIAAAQRIGRLAVGTAGRSPDVQTFRVRADITQEEHVEGLPPGTRGGAVFACTLPRDGEYEVQLRLARDRNEHVEGLRRAHEVEVLLDRERKAIFTVKAPRSEGEHMTADAHLKARFHATAGPHTLGVTFIKESSSLMETKRQPYQAHFNTHRHPRQAPALFQATLAGPYVSSGHGDTPSRRRVFVREPAGPGDEEPCARAILAALMRRAYRRPVVEDDFRKPMELFRSGRAEGGFDAGIEMALAGVLVSPEFLFRIEPDPPGVPAGSAYRVPDVELASRLSFFLWSSIPDDELLGLAEAGKLADPEAVAAQARRMLADPRSSSLVTNFAAQWLHLRNLDAITPDLRLFPDFDDNLRQAFRRETELLFEDVLREDRSVLDLIRPGRTYLNERLARHYGIPNVLGSRFRPVDLAGAGSQDGADSGTTRGGLLRQGSVLTVTSYATRTSPVIRGKWVLENLLGTPPPPQPANVPALKDRTVSASLSVRDRLAEHRANVACAGCHTLMDPPGFSLENYDAVGRWRSAEDGRPIDATGGLPDGRSFEGVAGLERALMARPEVFATALTEKLLTFALGRGVEPSDAPAVRKIVREARAGGYRLSSLIVGIATSTPFRMRSAR</sequence>
<feature type="domain" description="DUF1585" evidence="2">
    <location>
        <begin position="722"/>
        <end position="795"/>
    </location>
</feature>
<dbReference type="Pfam" id="PF07637">
    <property type="entry name" value="PSD5"/>
    <property type="match status" value="1"/>
</dbReference>
<protein>
    <recommendedName>
        <fullName evidence="10">Planctomycete cytochrome C</fullName>
    </recommendedName>
</protein>
<feature type="chain" id="PRO_5022938137" description="Planctomycete cytochrome C" evidence="1">
    <location>
        <begin position="30"/>
        <end position="801"/>
    </location>
</feature>
<dbReference type="Proteomes" id="UP000324233">
    <property type="component" value="Chromosome"/>
</dbReference>
<dbReference type="EMBL" id="CP042997">
    <property type="protein sequence ID" value="QEH31890.1"/>
    <property type="molecule type" value="Genomic_DNA"/>
</dbReference>
<dbReference type="Pfam" id="PF07626">
    <property type="entry name" value="PSD3"/>
    <property type="match status" value="1"/>
</dbReference>
<dbReference type="InterPro" id="IPR011478">
    <property type="entry name" value="DUF1585"/>
</dbReference>
<feature type="domain" description="DUF1595" evidence="7">
    <location>
        <begin position="382"/>
        <end position="442"/>
    </location>
</feature>
<reference evidence="8 9" key="1">
    <citation type="submission" date="2019-08" db="EMBL/GenBank/DDBJ databases">
        <title>Deep-cultivation of Planctomycetes and their phenomic and genomic characterization uncovers novel biology.</title>
        <authorList>
            <person name="Wiegand S."/>
            <person name="Jogler M."/>
            <person name="Boedeker C."/>
            <person name="Pinto D."/>
            <person name="Vollmers J."/>
            <person name="Rivas-Marin E."/>
            <person name="Kohn T."/>
            <person name="Peeters S.H."/>
            <person name="Heuer A."/>
            <person name="Rast P."/>
            <person name="Oberbeckmann S."/>
            <person name="Bunk B."/>
            <person name="Jeske O."/>
            <person name="Meyerdierks A."/>
            <person name="Storesund J.E."/>
            <person name="Kallscheuer N."/>
            <person name="Luecker S."/>
            <person name="Lage O.M."/>
            <person name="Pohl T."/>
            <person name="Merkel B.J."/>
            <person name="Hornburger P."/>
            <person name="Mueller R.-W."/>
            <person name="Bruemmer F."/>
            <person name="Labrenz M."/>
            <person name="Spormann A.M."/>
            <person name="Op den Camp H."/>
            <person name="Overmann J."/>
            <person name="Amann R."/>
            <person name="Jetten M.S.M."/>
            <person name="Mascher T."/>
            <person name="Medema M.H."/>
            <person name="Devos D.P."/>
            <person name="Kaster A.-K."/>
            <person name="Ovreas L."/>
            <person name="Rohde M."/>
            <person name="Galperin M.Y."/>
            <person name="Jogler C."/>
        </authorList>
    </citation>
    <scope>NUCLEOTIDE SEQUENCE [LARGE SCALE GENOMIC DNA]</scope>
    <source>
        <strain evidence="8 9">OJF2</strain>
    </source>
</reference>
<dbReference type="KEGG" id="agv:OJF2_03570"/>
<dbReference type="InterPro" id="IPR011429">
    <property type="entry name" value="Cyt_c_Planctomycete-type"/>
</dbReference>
<evidence type="ECO:0000313" key="9">
    <source>
        <dbReference type="Proteomes" id="UP000324233"/>
    </source>
</evidence>
<evidence type="ECO:0000259" key="5">
    <source>
        <dbReference type="Pfam" id="PF07631"/>
    </source>
</evidence>
<dbReference type="InterPro" id="IPR013043">
    <property type="entry name" value="DUF1595"/>
</dbReference>
<proteinExistence type="predicted"/>
<feature type="signal peptide" evidence="1">
    <location>
        <begin position="1"/>
        <end position="29"/>
    </location>
</feature>
<dbReference type="Pfam" id="PF07627">
    <property type="entry name" value="PSCyt3"/>
    <property type="match status" value="1"/>
</dbReference>
<evidence type="ECO:0008006" key="10">
    <source>
        <dbReference type="Google" id="ProtNLM"/>
    </source>
</evidence>
<evidence type="ECO:0000259" key="7">
    <source>
        <dbReference type="Pfam" id="PF07637"/>
    </source>
</evidence>
<organism evidence="8 9">
    <name type="scientific">Aquisphaera giovannonii</name>
    <dbReference type="NCBI Taxonomy" id="406548"/>
    <lineage>
        <taxon>Bacteria</taxon>
        <taxon>Pseudomonadati</taxon>
        <taxon>Planctomycetota</taxon>
        <taxon>Planctomycetia</taxon>
        <taxon>Isosphaerales</taxon>
        <taxon>Isosphaeraceae</taxon>
        <taxon>Aquisphaera</taxon>
    </lineage>
</organism>
<feature type="domain" description="Cytochrome C Planctomycete-type" evidence="6">
    <location>
        <begin position="50"/>
        <end position="97"/>
    </location>
</feature>
<dbReference type="RefSeq" id="WP_148590676.1">
    <property type="nucleotide sequence ID" value="NZ_CP042997.1"/>
</dbReference>
<evidence type="ECO:0000259" key="3">
    <source>
        <dbReference type="Pfam" id="PF07626"/>
    </source>
</evidence>
<gene>
    <name evidence="8" type="ORF">OJF2_03570</name>
</gene>
<dbReference type="InterPro" id="IPR013036">
    <property type="entry name" value="DUF1587"/>
</dbReference>
<feature type="domain" description="DUF1587" evidence="3">
    <location>
        <begin position="135"/>
        <end position="197"/>
    </location>
</feature>
<evidence type="ECO:0000256" key="1">
    <source>
        <dbReference type="SAM" id="SignalP"/>
    </source>
</evidence>
<dbReference type="Pfam" id="PF07624">
    <property type="entry name" value="PSD2"/>
    <property type="match status" value="1"/>
</dbReference>
<dbReference type="InterPro" id="IPR013042">
    <property type="entry name" value="DUF1592"/>
</dbReference>